<keyword evidence="2" id="KW-1185">Reference proteome</keyword>
<protein>
    <submittedName>
        <fullName evidence="1">Uncharacterized protein</fullName>
    </submittedName>
</protein>
<dbReference type="OrthoDB" id="27483at2759"/>
<accession>A0A5C3QLI0</accession>
<gene>
    <name evidence="1" type="ORF">BDV98DRAFT_593476</name>
</gene>
<dbReference type="AlphaFoldDB" id="A0A5C3QLI0"/>
<evidence type="ECO:0000313" key="1">
    <source>
        <dbReference type="EMBL" id="TFL01059.1"/>
    </source>
</evidence>
<sequence length="349" mass="38331">MSTISDTHDPNSRLLDTAALKSTLATQPSVISGTLSIPHEQCVIFYGARDGVLSSTYSKSSQADVDALQATYERTNLGREKEDVLNESYRKAGRLDVGSFSPTLQILSLHQILQKMYKESQAHSSPSYPSPMKAGISSCGTLATRGHWAQLLSCPSPGHDENDRYSTIAYVAFQSDAEHEVLPVTTGCRITPTYNLLWAPTTSTVSSFEPSSQSDTPIAQIQGGTRGFHFQHRYHLPQPSRSNTRPTCTGILPMLKGSDRALYRAYAQHFYAAQIEIKLHCDVVGVGKFLCDSYIDIAAAGGYMNSIRYEDLFELLYASGAVGLTLEEYEDFEEPAEESGLQFLEGDTI</sequence>
<evidence type="ECO:0000313" key="2">
    <source>
        <dbReference type="Proteomes" id="UP000305067"/>
    </source>
</evidence>
<dbReference type="Proteomes" id="UP000305067">
    <property type="component" value="Unassembled WGS sequence"/>
</dbReference>
<reference evidence="1 2" key="1">
    <citation type="journal article" date="2019" name="Nat. Ecol. Evol.">
        <title>Megaphylogeny resolves global patterns of mushroom evolution.</title>
        <authorList>
            <person name="Varga T."/>
            <person name="Krizsan K."/>
            <person name="Foldi C."/>
            <person name="Dima B."/>
            <person name="Sanchez-Garcia M."/>
            <person name="Sanchez-Ramirez S."/>
            <person name="Szollosi G.J."/>
            <person name="Szarkandi J.G."/>
            <person name="Papp V."/>
            <person name="Albert L."/>
            <person name="Andreopoulos W."/>
            <person name="Angelini C."/>
            <person name="Antonin V."/>
            <person name="Barry K.W."/>
            <person name="Bougher N.L."/>
            <person name="Buchanan P."/>
            <person name="Buyck B."/>
            <person name="Bense V."/>
            <person name="Catcheside P."/>
            <person name="Chovatia M."/>
            <person name="Cooper J."/>
            <person name="Damon W."/>
            <person name="Desjardin D."/>
            <person name="Finy P."/>
            <person name="Geml J."/>
            <person name="Haridas S."/>
            <person name="Hughes K."/>
            <person name="Justo A."/>
            <person name="Karasinski D."/>
            <person name="Kautmanova I."/>
            <person name="Kiss B."/>
            <person name="Kocsube S."/>
            <person name="Kotiranta H."/>
            <person name="LaButti K.M."/>
            <person name="Lechner B.E."/>
            <person name="Liimatainen K."/>
            <person name="Lipzen A."/>
            <person name="Lukacs Z."/>
            <person name="Mihaltcheva S."/>
            <person name="Morgado L.N."/>
            <person name="Niskanen T."/>
            <person name="Noordeloos M.E."/>
            <person name="Ohm R.A."/>
            <person name="Ortiz-Santana B."/>
            <person name="Ovrebo C."/>
            <person name="Racz N."/>
            <person name="Riley R."/>
            <person name="Savchenko A."/>
            <person name="Shiryaev A."/>
            <person name="Soop K."/>
            <person name="Spirin V."/>
            <person name="Szebenyi C."/>
            <person name="Tomsovsky M."/>
            <person name="Tulloss R.E."/>
            <person name="Uehling J."/>
            <person name="Grigoriev I.V."/>
            <person name="Vagvolgyi C."/>
            <person name="Papp T."/>
            <person name="Martin F.M."/>
            <person name="Miettinen O."/>
            <person name="Hibbett D.S."/>
            <person name="Nagy L.G."/>
        </authorList>
    </citation>
    <scope>NUCLEOTIDE SEQUENCE [LARGE SCALE GENOMIC DNA]</scope>
    <source>
        <strain evidence="1 2">CBS 309.79</strain>
    </source>
</reference>
<name>A0A5C3QLI0_9AGAR</name>
<dbReference type="EMBL" id="ML178826">
    <property type="protein sequence ID" value="TFL01059.1"/>
    <property type="molecule type" value="Genomic_DNA"/>
</dbReference>
<organism evidence="1 2">
    <name type="scientific">Pterulicium gracile</name>
    <dbReference type="NCBI Taxonomy" id="1884261"/>
    <lineage>
        <taxon>Eukaryota</taxon>
        <taxon>Fungi</taxon>
        <taxon>Dikarya</taxon>
        <taxon>Basidiomycota</taxon>
        <taxon>Agaricomycotina</taxon>
        <taxon>Agaricomycetes</taxon>
        <taxon>Agaricomycetidae</taxon>
        <taxon>Agaricales</taxon>
        <taxon>Pleurotineae</taxon>
        <taxon>Pterulaceae</taxon>
        <taxon>Pterulicium</taxon>
    </lineage>
</organism>
<proteinExistence type="predicted"/>